<dbReference type="Gene3D" id="3.30.70.990">
    <property type="entry name" value="YajQ-like, domain 2"/>
    <property type="match status" value="1"/>
</dbReference>
<name>A0A160TCI5_9ZZZZ</name>
<comment type="similarity">
    <text evidence="2">Belongs to the YajQ family.</text>
</comment>
<dbReference type="NCBIfam" id="NF003819">
    <property type="entry name" value="PRK05412.1"/>
    <property type="match status" value="1"/>
</dbReference>
<dbReference type="CDD" id="cd11740">
    <property type="entry name" value="YajQ_like"/>
    <property type="match status" value="1"/>
</dbReference>
<dbReference type="InterPro" id="IPR035570">
    <property type="entry name" value="UPF0234_N"/>
</dbReference>
<accession>A0A160TCI5</accession>
<proteinExistence type="inferred from homology"/>
<dbReference type="PANTHER" id="PTHR30476:SF0">
    <property type="entry name" value="UPF0234 PROTEIN YAJQ"/>
    <property type="match status" value="1"/>
</dbReference>
<evidence type="ECO:0000256" key="1">
    <source>
        <dbReference type="ARBA" id="ARBA00022741"/>
    </source>
</evidence>
<keyword evidence="1" id="KW-0547">Nucleotide-binding</keyword>
<evidence type="ECO:0000313" key="3">
    <source>
        <dbReference type="EMBL" id="CUS42205.1"/>
    </source>
</evidence>
<dbReference type="InterPro" id="IPR035571">
    <property type="entry name" value="UPF0234-like_C"/>
</dbReference>
<protein>
    <submittedName>
        <fullName evidence="3">Uncharacterized protein</fullName>
    </submittedName>
</protein>
<dbReference type="Gene3D" id="3.30.70.860">
    <property type="match status" value="1"/>
</dbReference>
<dbReference type="AlphaFoldDB" id="A0A160TCI5"/>
<dbReference type="SUPFAM" id="SSF89963">
    <property type="entry name" value="YajQ-like"/>
    <property type="match status" value="2"/>
</dbReference>
<dbReference type="PANTHER" id="PTHR30476">
    <property type="entry name" value="UPF0234 PROTEIN YAJQ"/>
    <property type="match status" value="1"/>
</dbReference>
<dbReference type="InterPro" id="IPR036183">
    <property type="entry name" value="YajQ-like_sf"/>
</dbReference>
<dbReference type="Pfam" id="PF04461">
    <property type="entry name" value="YajQ"/>
    <property type="match status" value="1"/>
</dbReference>
<evidence type="ECO:0000256" key="2">
    <source>
        <dbReference type="ARBA" id="ARBA00093450"/>
    </source>
</evidence>
<organism evidence="3">
    <name type="scientific">hydrothermal vent metagenome</name>
    <dbReference type="NCBI Taxonomy" id="652676"/>
    <lineage>
        <taxon>unclassified sequences</taxon>
        <taxon>metagenomes</taxon>
        <taxon>ecological metagenomes</taxon>
    </lineage>
</organism>
<dbReference type="EMBL" id="CZQC01000063">
    <property type="protein sequence ID" value="CUS42205.1"/>
    <property type="molecule type" value="Genomic_DNA"/>
</dbReference>
<dbReference type="GO" id="GO:0000166">
    <property type="term" value="F:nucleotide binding"/>
    <property type="evidence" value="ECO:0007669"/>
    <property type="project" value="UniProtKB-KW"/>
</dbReference>
<dbReference type="GO" id="GO:0005829">
    <property type="term" value="C:cytosol"/>
    <property type="evidence" value="ECO:0007669"/>
    <property type="project" value="TreeGrafter"/>
</dbReference>
<gene>
    <name evidence="3" type="ORF">MGWOODY_Tha1623</name>
</gene>
<sequence length="161" mass="18123">MPSFDVVSEVDKHEAQNAVDQANRELSTRFDFRGVDASFELKDLIVTMIADHEFQIDQMKPILSGNMIKRGIKVSCLEYSDLKGSGKQVKVMATMRQGIDSDLARKMVKMVKDSKIKVQASVQGETVRIQGKARDDLQAVMAMFRTDESISMPLAFKNFKD</sequence>
<reference evidence="3" key="1">
    <citation type="submission" date="2015-10" db="EMBL/GenBank/DDBJ databases">
        <authorList>
            <person name="Gilbert D.G."/>
        </authorList>
    </citation>
    <scope>NUCLEOTIDE SEQUENCE</scope>
</reference>
<dbReference type="HAMAP" id="MF_00632">
    <property type="entry name" value="UPF0234"/>
    <property type="match status" value="1"/>
</dbReference>
<dbReference type="InterPro" id="IPR007551">
    <property type="entry name" value="YajQ/Smlt4090-like"/>
</dbReference>